<protein>
    <submittedName>
        <fullName evidence="1">Uncharacterized protein</fullName>
    </submittedName>
</protein>
<evidence type="ECO:0000313" key="1">
    <source>
        <dbReference type="EMBL" id="ELU42352.1"/>
    </source>
</evidence>
<sequence length="98" mass="10834">MCWDRKAYSVIVPGAISVPLHGNGQGGGVVEAKVSCGRELNASVRTHMDLLEKIEHAISMLFQPFFYPSSVPGNLLFPEFGTNPYWGSYLFPKFGVDR</sequence>
<reference evidence="1 2" key="1">
    <citation type="journal article" date="2013" name="Nat. Commun.">
        <title>The evolution and pathogenic mechanisms of the rice sheath blight pathogen.</title>
        <authorList>
            <person name="Zheng A."/>
            <person name="Lin R."/>
            <person name="Xu L."/>
            <person name="Qin P."/>
            <person name="Tang C."/>
            <person name="Ai P."/>
            <person name="Zhang D."/>
            <person name="Liu Y."/>
            <person name="Sun Z."/>
            <person name="Feng H."/>
            <person name="Wang Y."/>
            <person name="Chen Y."/>
            <person name="Liang X."/>
            <person name="Fu R."/>
            <person name="Li Q."/>
            <person name="Zhang J."/>
            <person name="Yu X."/>
            <person name="Xie Z."/>
            <person name="Ding L."/>
            <person name="Guan P."/>
            <person name="Tang J."/>
            <person name="Liang Y."/>
            <person name="Wang S."/>
            <person name="Deng Q."/>
            <person name="Li S."/>
            <person name="Zhu J."/>
            <person name="Wang L."/>
            <person name="Liu H."/>
            <person name="Li P."/>
        </authorList>
    </citation>
    <scope>NUCLEOTIDE SEQUENCE [LARGE SCALE GENOMIC DNA]</scope>
    <source>
        <strain evidence="2">AG-1 IA</strain>
    </source>
</reference>
<evidence type="ECO:0000313" key="2">
    <source>
        <dbReference type="Proteomes" id="UP000011668"/>
    </source>
</evidence>
<keyword evidence="2" id="KW-1185">Reference proteome</keyword>
<organism evidence="1 2">
    <name type="scientific">Thanatephorus cucumeris (strain AG1-IA)</name>
    <name type="common">Rice sheath blight fungus</name>
    <name type="synonym">Rhizoctonia solani</name>
    <dbReference type="NCBI Taxonomy" id="983506"/>
    <lineage>
        <taxon>Eukaryota</taxon>
        <taxon>Fungi</taxon>
        <taxon>Dikarya</taxon>
        <taxon>Basidiomycota</taxon>
        <taxon>Agaricomycotina</taxon>
        <taxon>Agaricomycetes</taxon>
        <taxon>Cantharellales</taxon>
        <taxon>Ceratobasidiaceae</taxon>
        <taxon>Rhizoctonia</taxon>
        <taxon>Rhizoctonia solani AG-1</taxon>
    </lineage>
</organism>
<proteinExistence type="predicted"/>
<accession>L8WZV5</accession>
<name>L8WZV5_THACA</name>
<dbReference type="HOGENOM" id="CLU_2335097_0_0_1"/>
<dbReference type="AlphaFoldDB" id="L8WZV5"/>
<dbReference type="EMBL" id="AFRT01000854">
    <property type="protein sequence ID" value="ELU42352.1"/>
    <property type="molecule type" value="Genomic_DNA"/>
</dbReference>
<gene>
    <name evidence="1" type="ORF">AG1IA_03618</name>
</gene>
<comment type="caution">
    <text evidence="1">The sequence shown here is derived from an EMBL/GenBank/DDBJ whole genome shotgun (WGS) entry which is preliminary data.</text>
</comment>
<dbReference type="Proteomes" id="UP000011668">
    <property type="component" value="Unassembled WGS sequence"/>
</dbReference>